<organism evidence="10 11">
    <name type="scientific">Corynebacterium glaucum</name>
    <dbReference type="NCBI Taxonomy" id="187491"/>
    <lineage>
        <taxon>Bacteria</taxon>
        <taxon>Bacillati</taxon>
        <taxon>Actinomycetota</taxon>
        <taxon>Actinomycetes</taxon>
        <taxon>Mycobacteriales</taxon>
        <taxon>Corynebacteriaceae</taxon>
        <taxon>Corynebacterium</taxon>
    </lineage>
</organism>
<evidence type="ECO:0000259" key="9">
    <source>
        <dbReference type="Pfam" id="PF13515"/>
    </source>
</evidence>
<reference evidence="10 11" key="1">
    <citation type="submission" date="2016-12" db="EMBL/GenBank/DDBJ databases">
        <authorList>
            <person name="Song W.-J."/>
            <person name="Kurnit D.M."/>
        </authorList>
    </citation>
    <scope>NUCLEOTIDE SEQUENCE [LARGE SCALE GENOMIC DNA]</scope>
    <source>
        <strain evidence="10 11">DSM 30827</strain>
    </source>
</reference>
<dbReference type="EMBL" id="CP019688">
    <property type="protein sequence ID" value="AQQ16148.1"/>
    <property type="molecule type" value="Genomic_DNA"/>
</dbReference>
<keyword evidence="3 8" id="KW-0812">Transmembrane</keyword>
<evidence type="ECO:0000313" key="10">
    <source>
        <dbReference type="EMBL" id="AQQ16148.1"/>
    </source>
</evidence>
<evidence type="ECO:0000313" key="11">
    <source>
        <dbReference type="Proteomes" id="UP000217209"/>
    </source>
</evidence>
<evidence type="ECO:0000256" key="7">
    <source>
        <dbReference type="SAM" id="MobiDB-lite"/>
    </source>
</evidence>
<comment type="subcellular location">
    <subcellularLocation>
        <location evidence="1">Cell membrane</location>
        <topology evidence="1">Multi-pass membrane protein</topology>
    </subcellularLocation>
</comment>
<feature type="transmembrane region" description="Helical" evidence="8">
    <location>
        <begin position="139"/>
        <end position="156"/>
    </location>
</feature>
<evidence type="ECO:0000256" key="3">
    <source>
        <dbReference type="ARBA" id="ARBA00022692"/>
    </source>
</evidence>
<feature type="transmembrane region" description="Helical" evidence="8">
    <location>
        <begin position="114"/>
        <end position="133"/>
    </location>
</feature>
<evidence type="ECO:0000256" key="1">
    <source>
        <dbReference type="ARBA" id="ARBA00004651"/>
    </source>
</evidence>
<keyword evidence="2" id="KW-1003">Cell membrane</keyword>
<feature type="domain" description="Integral membrane bound transporter" evidence="9">
    <location>
        <begin position="79"/>
        <end position="201"/>
    </location>
</feature>
<feature type="transmembrane region" description="Helical" evidence="8">
    <location>
        <begin position="89"/>
        <end position="107"/>
    </location>
</feature>
<protein>
    <recommendedName>
        <fullName evidence="9">Integral membrane bound transporter domain-containing protein</fullName>
    </recommendedName>
</protein>
<keyword evidence="4 8" id="KW-1133">Transmembrane helix</keyword>
<keyword evidence="11" id="KW-1185">Reference proteome</keyword>
<comment type="similarity">
    <text evidence="6">Belongs to the YccS/YhfK family.</text>
</comment>
<dbReference type="Proteomes" id="UP000217209">
    <property type="component" value="Chromosome"/>
</dbReference>
<keyword evidence="5 8" id="KW-0472">Membrane</keyword>
<evidence type="ECO:0000256" key="4">
    <source>
        <dbReference type="ARBA" id="ARBA00022989"/>
    </source>
</evidence>
<evidence type="ECO:0000256" key="2">
    <source>
        <dbReference type="ARBA" id="ARBA00022475"/>
    </source>
</evidence>
<dbReference type="PANTHER" id="PTHR30509:SF9">
    <property type="entry name" value="MULTIDRUG RESISTANCE PROTEIN MDTO"/>
    <property type="match status" value="1"/>
</dbReference>
<evidence type="ECO:0000256" key="5">
    <source>
        <dbReference type="ARBA" id="ARBA00023136"/>
    </source>
</evidence>
<dbReference type="KEGG" id="cgv:CGLAU_11070"/>
<sequence length="433" mass="46489">MPEHPKPQMPSPENPLGPLNPPDPLDTPPKAQKNRRRRPQRMSTRERLKAVDVSLQARLKRVRQRLLPILQTSLASGLAYWISKDLFGHPRPFFAPIAVILVIGITSGDRVTKAVDIAIGCILGVLVGDVIFYRLGDGAWQIALIVFGSLVLASFLSKSVLLNNQVAIGCILIATIMPPGAEVTGLDRTVDAFVGCSVALLTLAIIPQGPMTSARSEIAQVMSLMSSVLDDVAEGLSTTDPESIREALDLIRGSQTRIDSMSAAVQSGQETAALSPFLWGRKRQLSSMSAVIPAVDNAVRNTRVLARRALVICEDSDTVSEKQIELIDALSNVALELSALYEVNSQKVQAQVIPRLVQELRSVAQDSGMDVVEGAVEGAADKPVLAAYAILAQTRSMTVDMLQVCGMSRESALAALAPTSTTPNVPPETFDFD</sequence>
<dbReference type="InterPro" id="IPR049453">
    <property type="entry name" value="Memb_transporter_dom"/>
</dbReference>
<dbReference type="GO" id="GO:0005886">
    <property type="term" value="C:plasma membrane"/>
    <property type="evidence" value="ECO:0007669"/>
    <property type="project" value="UniProtKB-SubCell"/>
</dbReference>
<feature type="region of interest" description="Disordered" evidence="7">
    <location>
        <begin position="1"/>
        <end position="45"/>
    </location>
</feature>
<name>A0A1Q2HZ77_9CORY</name>
<gene>
    <name evidence="10" type="ORF">CGLAU_11070</name>
</gene>
<feature type="compositionally biased region" description="Pro residues" evidence="7">
    <location>
        <begin position="7"/>
        <end position="27"/>
    </location>
</feature>
<accession>A0A1Q2HZ77</accession>
<dbReference type="PANTHER" id="PTHR30509">
    <property type="entry name" value="P-HYDROXYBENZOIC ACID EFFLUX PUMP SUBUNIT-RELATED"/>
    <property type="match status" value="1"/>
</dbReference>
<proteinExistence type="inferred from homology"/>
<feature type="transmembrane region" description="Helical" evidence="8">
    <location>
        <begin position="66"/>
        <end position="83"/>
    </location>
</feature>
<evidence type="ECO:0000256" key="8">
    <source>
        <dbReference type="SAM" id="Phobius"/>
    </source>
</evidence>
<evidence type="ECO:0000256" key="6">
    <source>
        <dbReference type="ARBA" id="ARBA00043993"/>
    </source>
</evidence>
<dbReference type="AlphaFoldDB" id="A0A1Q2HZ77"/>
<dbReference type="Pfam" id="PF13515">
    <property type="entry name" value="FUSC_2"/>
    <property type="match status" value="1"/>
</dbReference>
<dbReference type="RefSeq" id="WP_332461813.1">
    <property type="nucleotide sequence ID" value="NZ_CP019688.1"/>
</dbReference>